<comment type="caution">
    <text evidence="3">The sequence shown here is derived from an EMBL/GenBank/DDBJ whole genome shotgun (WGS) entry which is preliminary data.</text>
</comment>
<dbReference type="RefSeq" id="WP_246063328.1">
    <property type="nucleotide sequence ID" value="NZ_VFQE01000001.1"/>
</dbReference>
<organism evidence="3 4">
    <name type="scientific">Blastococcus colisei</name>
    <dbReference type="NCBI Taxonomy" id="1564162"/>
    <lineage>
        <taxon>Bacteria</taxon>
        <taxon>Bacillati</taxon>
        <taxon>Actinomycetota</taxon>
        <taxon>Actinomycetes</taxon>
        <taxon>Geodermatophilales</taxon>
        <taxon>Geodermatophilaceae</taxon>
        <taxon>Blastococcus</taxon>
    </lineage>
</organism>
<sequence length="297" mass="30024">MGLTLAVLSVVLGLGAAELAVLAGRVDRLDVVLPDGPGTTWVLVGLDFRAHLPAGTTSRDFGTTAQVPGSRADVILVVHVAASGTTMLSVPRDLVVAGAATPGRLALSWLDGPQSTVDALCGIGIPTDHLVTVDLGGFAAVVDAAGGLEVDVPAPVRDPQAGLELPSAGRQHVDGRTALAMVRSRHPEELVDGAWTPATVDPDGRAAMAGTVLGALTDTVRRSAASPWRAHALAWSASAALTMDRHTGLADLGSLLRADLGRPVVLPVGEPVGGTVTRFATPETHAAVEAAGMSCAG</sequence>
<dbReference type="PANTHER" id="PTHR33392">
    <property type="entry name" value="POLYISOPRENYL-TEICHOIC ACID--PEPTIDOGLYCAN TEICHOIC ACID TRANSFERASE TAGU"/>
    <property type="match status" value="1"/>
</dbReference>
<feature type="domain" description="Cell envelope-related transcriptional attenuator" evidence="2">
    <location>
        <begin position="71"/>
        <end position="189"/>
    </location>
</feature>
<dbReference type="AlphaFoldDB" id="A0A543PCS7"/>
<name>A0A543PCS7_9ACTN</name>
<reference evidence="3 4" key="1">
    <citation type="submission" date="2019-06" db="EMBL/GenBank/DDBJ databases">
        <title>Sequencing the genomes of 1000 actinobacteria strains.</title>
        <authorList>
            <person name="Klenk H.-P."/>
        </authorList>
    </citation>
    <scope>NUCLEOTIDE SEQUENCE [LARGE SCALE GENOMIC DNA]</scope>
    <source>
        <strain evidence="3 4">DSM 46837</strain>
    </source>
</reference>
<dbReference type="Proteomes" id="UP000319865">
    <property type="component" value="Unassembled WGS sequence"/>
</dbReference>
<evidence type="ECO:0000313" key="3">
    <source>
        <dbReference type="EMBL" id="TQN41881.1"/>
    </source>
</evidence>
<dbReference type="Gene3D" id="3.40.630.190">
    <property type="entry name" value="LCP protein"/>
    <property type="match status" value="1"/>
</dbReference>
<evidence type="ECO:0000313" key="4">
    <source>
        <dbReference type="Proteomes" id="UP000319865"/>
    </source>
</evidence>
<dbReference type="EMBL" id="VFQE01000001">
    <property type="protein sequence ID" value="TQN41881.1"/>
    <property type="molecule type" value="Genomic_DNA"/>
</dbReference>
<evidence type="ECO:0000259" key="2">
    <source>
        <dbReference type="Pfam" id="PF03816"/>
    </source>
</evidence>
<gene>
    <name evidence="3" type="ORF">FHU33_1266</name>
</gene>
<dbReference type="PANTHER" id="PTHR33392:SF6">
    <property type="entry name" value="POLYISOPRENYL-TEICHOIC ACID--PEPTIDOGLYCAN TEICHOIC ACID TRANSFERASE TAGU"/>
    <property type="match status" value="1"/>
</dbReference>
<accession>A0A543PCS7</accession>
<protein>
    <submittedName>
        <fullName evidence="3">LytR family transcriptional attenuator</fullName>
    </submittedName>
</protein>
<dbReference type="InterPro" id="IPR004474">
    <property type="entry name" value="LytR_CpsA_psr"/>
</dbReference>
<proteinExistence type="inferred from homology"/>
<evidence type="ECO:0000256" key="1">
    <source>
        <dbReference type="ARBA" id="ARBA00006068"/>
    </source>
</evidence>
<keyword evidence="4" id="KW-1185">Reference proteome</keyword>
<comment type="similarity">
    <text evidence="1">Belongs to the LytR/CpsA/Psr (LCP) family.</text>
</comment>
<dbReference type="InterPro" id="IPR050922">
    <property type="entry name" value="LytR/CpsA/Psr_CW_biosynth"/>
</dbReference>
<dbReference type="NCBIfam" id="TIGR00350">
    <property type="entry name" value="lytR_cpsA_psr"/>
    <property type="match status" value="1"/>
</dbReference>
<dbReference type="Pfam" id="PF03816">
    <property type="entry name" value="LytR_cpsA_psr"/>
    <property type="match status" value="1"/>
</dbReference>